<evidence type="ECO:0000313" key="5">
    <source>
        <dbReference type="Proteomes" id="UP000697127"/>
    </source>
</evidence>
<dbReference type="Proteomes" id="UP000697127">
    <property type="component" value="Unassembled WGS sequence"/>
</dbReference>
<dbReference type="EMBL" id="PUHW01000010">
    <property type="protein sequence ID" value="KAG0691044.1"/>
    <property type="molecule type" value="Genomic_DNA"/>
</dbReference>
<feature type="compositionally biased region" description="Basic and acidic residues" evidence="2">
    <location>
        <begin position="199"/>
        <end position="225"/>
    </location>
</feature>
<feature type="compositionally biased region" description="Acidic residues" evidence="2">
    <location>
        <begin position="186"/>
        <end position="198"/>
    </location>
</feature>
<dbReference type="GO" id="GO:0005829">
    <property type="term" value="C:cytosol"/>
    <property type="evidence" value="ECO:0007669"/>
    <property type="project" value="TreeGrafter"/>
</dbReference>
<dbReference type="PANTHER" id="PTHR22932:SF1">
    <property type="entry name" value="CO-CHAPERONE PROTEIN DAF-41"/>
    <property type="match status" value="1"/>
</dbReference>
<organism evidence="4 5">
    <name type="scientific">Pichia californica</name>
    <dbReference type="NCBI Taxonomy" id="460514"/>
    <lineage>
        <taxon>Eukaryota</taxon>
        <taxon>Fungi</taxon>
        <taxon>Dikarya</taxon>
        <taxon>Ascomycota</taxon>
        <taxon>Saccharomycotina</taxon>
        <taxon>Pichiomycetes</taxon>
        <taxon>Pichiales</taxon>
        <taxon>Pichiaceae</taxon>
        <taxon>Pichia</taxon>
    </lineage>
</organism>
<feature type="domain" description="CS" evidence="3">
    <location>
        <begin position="3"/>
        <end position="102"/>
    </location>
</feature>
<dbReference type="PANTHER" id="PTHR22932">
    <property type="entry name" value="TELOMERASE-BINDING PROTEIN P23 HSP90 CO-CHAPERONE"/>
    <property type="match status" value="1"/>
</dbReference>
<protein>
    <recommendedName>
        <fullName evidence="3">CS domain-containing protein</fullName>
    </recommendedName>
</protein>
<keyword evidence="5" id="KW-1185">Reference proteome</keyword>
<reference evidence="4" key="1">
    <citation type="submission" date="2020-11" db="EMBL/GenBank/DDBJ databases">
        <title>Kefir isolates.</title>
        <authorList>
            <person name="Marcisauskas S."/>
            <person name="Kim Y."/>
            <person name="Blasche S."/>
        </authorList>
    </citation>
    <scope>NUCLEOTIDE SEQUENCE</scope>
    <source>
        <strain evidence="4">Olga-1</strain>
    </source>
</reference>
<comment type="similarity">
    <text evidence="1">Belongs to the p23/wos2 family.</text>
</comment>
<dbReference type="GO" id="GO:0051879">
    <property type="term" value="F:Hsp90 protein binding"/>
    <property type="evidence" value="ECO:0007669"/>
    <property type="project" value="InterPro"/>
</dbReference>
<dbReference type="PROSITE" id="PS51203">
    <property type="entry name" value="CS"/>
    <property type="match status" value="1"/>
</dbReference>
<evidence type="ECO:0000256" key="2">
    <source>
        <dbReference type="SAM" id="MobiDB-lite"/>
    </source>
</evidence>
<dbReference type="Gene3D" id="2.60.40.790">
    <property type="match status" value="1"/>
</dbReference>
<dbReference type="SUPFAM" id="SSF49764">
    <property type="entry name" value="HSP20-like chaperones"/>
    <property type="match status" value="1"/>
</dbReference>
<dbReference type="GO" id="GO:0006457">
    <property type="term" value="P:protein folding"/>
    <property type="evidence" value="ECO:0007669"/>
    <property type="project" value="TreeGrafter"/>
</dbReference>
<accession>A0A9P6WPR7</accession>
<evidence type="ECO:0000313" key="4">
    <source>
        <dbReference type="EMBL" id="KAG0691044.1"/>
    </source>
</evidence>
<evidence type="ECO:0000259" key="3">
    <source>
        <dbReference type="PROSITE" id="PS51203"/>
    </source>
</evidence>
<gene>
    <name evidence="4" type="ORF">C6P40_000091</name>
</gene>
<evidence type="ECO:0000256" key="1">
    <source>
        <dbReference type="ARBA" id="ARBA00025733"/>
    </source>
</evidence>
<feature type="region of interest" description="Disordered" evidence="2">
    <location>
        <begin position="157"/>
        <end position="225"/>
    </location>
</feature>
<dbReference type="InterPro" id="IPR045250">
    <property type="entry name" value="p23-like"/>
</dbReference>
<sequence length="225" mass="25255">MAPILPQVLWAQRSSNSDPLANIIYLTINLKDVESSALQLEITSNFLDLKAKSSTTEEEYALHIEFYGEIDESSIRQTLTGSHIFLVLIKKDLNEEYWPRLTKEKVKYRNIRTDFDKWVDEDEQDEKAEEPINGMDDLQQFSQNNLDFSQLAQQFGGAGDAGFGKSGPGQFGDFSGATENDFSSSGDEDEDDEEGDDEEHGHSHTHSHDGDSHEHGHSHSHDGGH</sequence>
<feature type="compositionally biased region" description="Gly residues" evidence="2">
    <location>
        <begin position="157"/>
        <end position="170"/>
    </location>
</feature>
<dbReference type="OrthoDB" id="1564555at2759"/>
<dbReference type="InterPro" id="IPR008978">
    <property type="entry name" value="HSP20-like_chaperone"/>
</dbReference>
<dbReference type="GO" id="GO:0051131">
    <property type="term" value="P:chaperone-mediated protein complex assembly"/>
    <property type="evidence" value="ECO:0007669"/>
    <property type="project" value="TreeGrafter"/>
</dbReference>
<dbReference type="AlphaFoldDB" id="A0A9P6WPR7"/>
<dbReference type="InterPro" id="IPR007052">
    <property type="entry name" value="CS_dom"/>
</dbReference>
<dbReference type="GO" id="GO:0005634">
    <property type="term" value="C:nucleus"/>
    <property type="evidence" value="ECO:0007669"/>
    <property type="project" value="TreeGrafter"/>
</dbReference>
<proteinExistence type="inferred from homology"/>
<comment type="caution">
    <text evidence="4">The sequence shown here is derived from an EMBL/GenBank/DDBJ whole genome shotgun (WGS) entry which is preliminary data.</text>
</comment>
<dbReference type="GO" id="GO:0051087">
    <property type="term" value="F:protein-folding chaperone binding"/>
    <property type="evidence" value="ECO:0007669"/>
    <property type="project" value="TreeGrafter"/>
</dbReference>
<dbReference type="CDD" id="cd06465">
    <property type="entry name" value="p23_hB-ind1_like"/>
    <property type="match status" value="1"/>
</dbReference>
<name>A0A9P6WPR7_9ASCO</name>